<reference evidence="2 3" key="1">
    <citation type="journal article" date="2018" name="Sci. Rep.">
        <title>Comparative genomics provides insights into the lifestyle and reveals functional heterogeneity of dark septate endophytic fungi.</title>
        <authorList>
            <person name="Knapp D.G."/>
            <person name="Nemeth J.B."/>
            <person name="Barry K."/>
            <person name="Hainaut M."/>
            <person name="Henrissat B."/>
            <person name="Johnson J."/>
            <person name="Kuo A."/>
            <person name="Lim J.H.P."/>
            <person name="Lipzen A."/>
            <person name="Nolan M."/>
            <person name="Ohm R.A."/>
            <person name="Tamas L."/>
            <person name="Grigoriev I.V."/>
            <person name="Spatafora J.W."/>
            <person name="Nagy L.G."/>
            <person name="Kovacs G.M."/>
        </authorList>
    </citation>
    <scope>NUCLEOTIDE SEQUENCE [LARGE SCALE GENOMIC DNA]</scope>
    <source>
        <strain evidence="2 3">DSE2036</strain>
    </source>
</reference>
<evidence type="ECO:0000313" key="3">
    <source>
        <dbReference type="Proteomes" id="UP000244855"/>
    </source>
</evidence>
<keyword evidence="1" id="KW-0732">Signal</keyword>
<proteinExistence type="predicted"/>
<dbReference type="Proteomes" id="UP000244855">
    <property type="component" value="Unassembled WGS sequence"/>
</dbReference>
<accession>A0A2V1DK33</accession>
<protein>
    <submittedName>
        <fullName evidence="2">Uncharacterized protein</fullName>
    </submittedName>
</protein>
<name>A0A2V1DK33_9PLEO</name>
<gene>
    <name evidence="2" type="ORF">DM02DRAFT_673330</name>
</gene>
<dbReference type="OrthoDB" id="10472556at2759"/>
<evidence type="ECO:0000256" key="1">
    <source>
        <dbReference type="SAM" id="SignalP"/>
    </source>
</evidence>
<sequence length="125" mass="13681">MRSTILLLAATTASAALVCNEKLTNAPDFSTLPAAQIKDTVEKYTAASKQICSYNLPHMENSYQGSPLIFERWDEAKNAVPSDETQCKDAYNQIFAECALNGKNGGRVEVGDAWYEAWLVEGKTA</sequence>
<evidence type="ECO:0000313" key="2">
    <source>
        <dbReference type="EMBL" id="PVH98542.1"/>
    </source>
</evidence>
<feature type="chain" id="PRO_5016155475" evidence="1">
    <location>
        <begin position="16"/>
        <end position="125"/>
    </location>
</feature>
<dbReference type="EMBL" id="KZ805411">
    <property type="protein sequence ID" value="PVH98542.1"/>
    <property type="molecule type" value="Genomic_DNA"/>
</dbReference>
<organism evidence="2 3">
    <name type="scientific">Periconia macrospinosa</name>
    <dbReference type="NCBI Taxonomy" id="97972"/>
    <lineage>
        <taxon>Eukaryota</taxon>
        <taxon>Fungi</taxon>
        <taxon>Dikarya</taxon>
        <taxon>Ascomycota</taxon>
        <taxon>Pezizomycotina</taxon>
        <taxon>Dothideomycetes</taxon>
        <taxon>Pleosporomycetidae</taxon>
        <taxon>Pleosporales</taxon>
        <taxon>Massarineae</taxon>
        <taxon>Periconiaceae</taxon>
        <taxon>Periconia</taxon>
    </lineage>
</organism>
<feature type="signal peptide" evidence="1">
    <location>
        <begin position="1"/>
        <end position="15"/>
    </location>
</feature>
<keyword evidence="3" id="KW-1185">Reference proteome</keyword>
<dbReference type="AlphaFoldDB" id="A0A2V1DK33"/>